<evidence type="ECO:0000313" key="3">
    <source>
        <dbReference type="Proteomes" id="UP000193144"/>
    </source>
</evidence>
<sequence length="361" mass="39104">MYLNSSAISWTFDGPGIDPAVEAFHRLLPDYNETPLVLLPELAIHLGLGNVLVKDESHRFGLPAFKILGASWAIYRAVADKCGLPPTCSLEELGASTKTRALRLVTCTDGNWGRATGRMAKYLQIPATIFVPNFMDKATQDKIRSEGATVKVVDGDYDASIQFARKEAETEDAVLVMDVSWRGYEQLPEWVVEGYSTMLTETDRQLRSLVGKPATHVIASVGVGSWLHAVCMHYKSPVARTVVVAVEPESAACLKSSLEAGKITPIDTGYTIMNGMCCGTVSYTAWEVVRDAVDASVTVSDKDVHHDLQYLHSQGVKNGPCGAAPLSALRRLCEGHMLGLGKESVVVLFSTEGAREYVAPA</sequence>
<dbReference type="PANTHER" id="PTHR42937">
    <property type="match status" value="1"/>
</dbReference>
<reference evidence="2 3" key="1">
    <citation type="submission" date="2016-07" db="EMBL/GenBank/DDBJ databases">
        <title>Pervasive Adenine N6-methylation of Active Genes in Fungi.</title>
        <authorList>
            <consortium name="DOE Joint Genome Institute"/>
            <person name="Mondo S.J."/>
            <person name="Dannebaum R.O."/>
            <person name="Kuo R.C."/>
            <person name="Labutti K."/>
            <person name="Haridas S."/>
            <person name="Kuo A."/>
            <person name="Salamov A."/>
            <person name="Ahrendt S.R."/>
            <person name="Lipzen A."/>
            <person name="Sullivan W."/>
            <person name="Andreopoulos W.B."/>
            <person name="Clum A."/>
            <person name="Lindquist E."/>
            <person name="Daum C."/>
            <person name="Ramamoorthy G.K."/>
            <person name="Gryganskyi A."/>
            <person name="Culley D."/>
            <person name="Magnuson J.K."/>
            <person name="James T.Y."/>
            <person name="O'Malley M.A."/>
            <person name="Stajich J.E."/>
            <person name="Spatafora J.W."/>
            <person name="Visel A."/>
            <person name="Grigoriev I.V."/>
        </authorList>
    </citation>
    <scope>NUCLEOTIDE SEQUENCE [LARGE SCALE GENOMIC DNA]</scope>
    <source>
        <strain evidence="2 3">CBS 115471</strain>
    </source>
</reference>
<dbReference type="InterPro" id="IPR001926">
    <property type="entry name" value="TrpB-like_PALP"/>
</dbReference>
<dbReference type="InterPro" id="IPR036052">
    <property type="entry name" value="TrpB-like_PALP_sf"/>
</dbReference>
<dbReference type="Gene3D" id="3.40.50.1100">
    <property type="match status" value="2"/>
</dbReference>
<comment type="caution">
    <text evidence="2">The sequence shown here is derived from an EMBL/GenBank/DDBJ whole genome shotgun (WGS) entry which is preliminary data.</text>
</comment>
<accession>A0A1Y1ZST6</accession>
<dbReference type="Proteomes" id="UP000193144">
    <property type="component" value="Unassembled WGS sequence"/>
</dbReference>
<gene>
    <name evidence="2" type="ORF">BCR34DRAFT_511421</name>
</gene>
<evidence type="ECO:0000259" key="1">
    <source>
        <dbReference type="Pfam" id="PF00291"/>
    </source>
</evidence>
<dbReference type="OrthoDB" id="10059875at2759"/>
<name>A0A1Y1ZST6_9PLEO</name>
<protein>
    <submittedName>
        <fullName evidence="2">Tryptophan synthase beta subunit-like PLP-dependent enzyme</fullName>
    </submittedName>
</protein>
<dbReference type="STRING" id="1231657.A0A1Y1ZST6"/>
<dbReference type="EMBL" id="MCFA01000043">
    <property type="protein sequence ID" value="ORY13306.1"/>
    <property type="molecule type" value="Genomic_DNA"/>
</dbReference>
<dbReference type="NCBIfam" id="NF006058">
    <property type="entry name" value="PRK08206.1"/>
    <property type="match status" value="1"/>
</dbReference>
<dbReference type="PANTHER" id="PTHR42937:SF1">
    <property type="entry name" value="DIAMINOPROPIONATE AMMONIA-LYASE"/>
    <property type="match status" value="1"/>
</dbReference>
<dbReference type="Pfam" id="PF00291">
    <property type="entry name" value="PALP"/>
    <property type="match status" value="1"/>
</dbReference>
<dbReference type="AlphaFoldDB" id="A0A1Y1ZST6"/>
<feature type="domain" description="Tryptophan synthase beta chain-like PALP" evidence="1">
    <location>
        <begin position="29"/>
        <end position="349"/>
    </location>
</feature>
<dbReference type="SUPFAM" id="SSF53686">
    <property type="entry name" value="Tryptophan synthase beta subunit-like PLP-dependent enzymes"/>
    <property type="match status" value="1"/>
</dbReference>
<evidence type="ECO:0000313" key="2">
    <source>
        <dbReference type="EMBL" id="ORY13306.1"/>
    </source>
</evidence>
<proteinExistence type="predicted"/>
<keyword evidence="3" id="KW-1185">Reference proteome</keyword>
<organism evidence="2 3">
    <name type="scientific">Clohesyomyces aquaticus</name>
    <dbReference type="NCBI Taxonomy" id="1231657"/>
    <lineage>
        <taxon>Eukaryota</taxon>
        <taxon>Fungi</taxon>
        <taxon>Dikarya</taxon>
        <taxon>Ascomycota</taxon>
        <taxon>Pezizomycotina</taxon>
        <taxon>Dothideomycetes</taxon>
        <taxon>Pleosporomycetidae</taxon>
        <taxon>Pleosporales</taxon>
        <taxon>Lindgomycetaceae</taxon>
        <taxon>Clohesyomyces</taxon>
    </lineage>
</organism>